<name>A0A0U2BXI3_9CAUD</name>
<dbReference type="Proteomes" id="UP000223061">
    <property type="component" value="Segment"/>
</dbReference>
<evidence type="ECO:0000256" key="1">
    <source>
        <dbReference type="SAM" id="MobiDB-lite"/>
    </source>
</evidence>
<dbReference type="EMBL" id="KR072689">
    <property type="protein sequence ID" value="AKG94559.1"/>
    <property type="molecule type" value="Genomic_DNA"/>
</dbReference>
<accession>A0A0U2BXI3</accession>
<sequence>MPSAQTLTNQQNLSDVEIEMSGNLKSPFPGTTLKGIDRPRPSGRRIIDWLRDIAEGSK</sequence>
<feature type="region of interest" description="Disordered" evidence="1">
    <location>
        <begin position="21"/>
        <end position="41"/>
    </location>
</feature>
<protein>
    <submittedName>
        <fullName evidence="2">Uncharacterized protein</fullName>
    </submittedName>
</protein>
<organism evidence="2 3">
    <name type="scientific">Paracoccus phage Shpa</name>
    <dbReference type="NCBI Taxonomy" id="1647282"/>
    <lineage>
        <taxon>Viruses</taxon>
        <taxon>Duplodnaviria</taxon>
        <taxon>Heunggongvirae</taxon>
        <taxon>Uroviricota</taxon>
        <taxon>Caudoviricetes</taxon>
        <taxon>Vhulanivirus</taxon>
        <taxon>Vhulanivirus Shpa</taxon>
    </lineage>
</organism>
<proteinExistence type="predicted"/>
<reference evidence="2 3" key="1">
    <citation type="submission" date="2015-04" db="EMBL/GenBank/DDBJ databases">
        <title>Isolation and characterization of bacteriophages from East Africa Rift Valley soda lakes.</title>
        <authorList>
            <person name="van Zyl L.J."/>
            <person name="Nemavhulani S."/>
            <person name="Cowan D.A."/>
            <person name="Trindade M.I."/>
        </authorList>
    </citation>
    <scope>NUCLEOTIDE SEQUENCE [LARGE SCALE GENOMIC DNA]</scope>
</reference>
<evidence type="ECO:0000313" key="2">
    <source>
        <dbReference type="EMBL" id="AKG94559.1"/>
    </source>
</evidence>
<evidence type="ECO:0000313" key="3">
    <source>
        <dbReference type="Proteomes" id="UP000223061"/>
    </source>
</evidence>
<keyword evidence="3" id="KW-1185">Reference proteome</keyword>
<gene>
    <name evidence="2" type="ORF">Shpa_48</name>
</gene>